<name>A0A9W7TIL8_TRIRA</name>
<organism evidence="2 3">
    <name type="scientific">Triplophysa rosa</name>
    <name type="common">Cave loach</name>
    <dbReference type="NCBI Taxonomy" id="992332"/>
    <lineage>
        <taxon>Eukaryota</taxon>
        <taxon>Metazoa</taxon>
        <taxon>Chordata</taxon>
        <taxon>Craniata</taxon>
        <taxon>Vertebrata</taxon>
        <taxon>Euteleostomi</taxon>
        <taxon>Actinopterygii</taxon>
        <taxon>Neopterygii</taxon>
        <taxon>Teleostei</taxon>
        <taxon>Ostariophysi</taxon>
        <taxon>Cypriniformes</taxon>
        <taxon>Nemacheilidae</taxon>
        <taxon>Triplophysa</taxon>
    </lineage>
</organism>
<evidence type="ECO:0000313" key="2">
    <source>
        <dbReference type="EMBL" id="KAI7797123.1"/>
    </source>
</evidence>
<gene>
    <name evidence="2" type="ORF">IRJ41_013355</name>
</gene>
<sequence length="529" mass="59925">MNSAALRVMIDHRIEKITLPSGIPESLEELHSTVKQALNITDDISLQYMDSDFEDFFTLQSTTQIQHKSTIKVVTVAPIVLTLFPPNESFTEGDITEQCLDTTTYTCTTIHDFSDTTGSSASTVILSPNNSPERKPWPKEFIIPHFSVETEMVLEKANEIYRKDGTVLTTPNVKSDILEKLAQSIFTYTAYPSSLQILSVAEALIKAHPCLTDRGSFSGVYAWQTSIKYKMANYRTKLRGFGIPEVTCNALKHKNPDDRKSAKNVKKPRRAEVNYLPSYPVGEDENTLEKEREELVSELKKKNNEKMIKEKMNKTFAHRRHEIINQCPSVQDIKERWPALFQPSQVSAEFQRITTVQLEPKFMSSLDLHTPKLLTLFRAKGGALGQRLKTEMELLKDGHCSVDMTREVVIRCMIEFLGEHAGDLIKEFNDNEEQTRIEQLVMAVIVTRTGASSDSPKDTGIVIEGVKVLTDLESVPRACCVLLGLTYALNLHYPRHLKNTFEVFQKLLLELDALKLSNRVQSLRSRLLS</sequence>
<dbReference type="AlphaFoldDB" id="A0A9W7TIL8"/>
<protein>
    <recommendedName>
        <fullName evidence="4">Sterile alpha motif domain-containing protein 3</fullName>
    </recommendedName>
</protein>
<dbReference type="PANTHER" id="PTHR31025">
    <property type="entry name" value="SI:CH211-196P9.1-RELATED"/>
    <property type="match status" value="1"/>
</dbReference>
<proteinExistence type="predicted"/>
<keyword evidence="3" id="KW-1185">Reference proteome</keyword>
<feature type="coiled-coil region" evidence="1">
    <location>
        <begin position="285"/>
        <end position="312"/>
    </location>
</feature>
<reference evidence="2" key="1">
    <citation type="submission" date="2021-02" db="EMBL/GenBank/DDBJ databases">
        <title>Comparative genomics reveals that relaxation of natural selection precedes convergent phenotypic evolution of cavefish.</title>
        <authorList>
            <person name="Peng Z."/>
        </authorList>
    </citation>
    <scope>NUCLEOTIDE SEQUENCE</scope>
    <source>
        <tissue evidence="2">Muscle</tissue>
    </source>
</reference>
<accession>A0A9W7TIL8</accession>
<dbReference type="EMBL" id="JAFHDT010000018">
    <property type="protein sequence ID" value="KAI7797123.1"/>
    <property type="molecule type" value="Genomic_DNA"/>
</dbReference>
<evidence type="ECO:0000313" key="3">
    <source>
        <dbReference type="Proteomes" id="UP001059041"/>
    </source>
</evidence>
<comment type="caution">
    <text evidence="2">The sequence shown here is derived from an EMBL/GenBank/DDBJ whole genome shotgun (WGS) entry which is preliminary data.</text>
</comment>
<evidence type="ECO:0008006" key="4">
    <source>
        <dbReference type="Google" id="ProtNLM"/>
    </source>
</evidence>
<dbReference type="OrthoDB" id="8999651at2759"/>
<dbReference type="PANTHER" id="PTHR31025:SF25">
    <property type="entry name" value="ZINC FINGER (C2H2)-60"/>
    <property type="match status" value="1"/>
</dbReference>
<evidence type="ECO:0000256" key="1">
    <source>
        <dbReference type="SAM" id="Coils"/>
    </source>
</evidence>
<keyword evidence="1" id="KW-0175">Coiled coil</keyword>
<dbReference type="Proteomes" id="UP001059041">
    <property type="component" value="Linkage Group LG18"/>
</dbReference>